<protein>
    <submittedName>
        <fullName evidence="1">Uncharacterized protein</fullName>
    </submittedName>
</protein>
<dbReference type="EMBL" id="BAABME010000423">
    <property type="protein sequence ID" value="GAA0142670.1"/>
    <property type="molecule type" value="Genomic_DNA"/>
</dbReference>
<evidence type="ECO:0000313" key="2">
    <source>
        <dbReference type="Proteomes" id="UP001454036"/>
    </source>
</evidence>
<proteinExistence type="predicted"/>
<name>A0AAV3NXC1_LITER</name>
<dbReference type="AlphaFoldDB" id="A0AAV3NXC1"/>
<reference evidence="1 2" key="1">
    <citation type="submission" date="2024-01" db="EMBL/GenBank/DDBJ databases">
        <title>The complete chloroplast genome sequence of Lithospermum erythrorhizon: insights into the phylogenetic relationship among Boraginaceae species and the maternal lineages of purple gromwells.</title>
        <authorList>
            <person name="Okada T."/>
            <person name="Watanabe K."/>
        </authorList>
    </citation>
    <scope>NUCLEOTIDE SEQUENCE [LARGE SCALE GENOMIC DNA]</scope>
</reference>
<gene>
    <name evidence="1" type="ORF">LIER_03514</name>
</gene>
<organism evidence="1 2">
    <name type="scientific">Lithospermum erythrorhizon</name>
    <name type="common">Purple gromwell</name>
    <name type="synonym">Lithospermum officinale var. erythrorhizon</name>
    <dbReference type="NCBI Taxonomy" id="34254"/>
    <lineage>
        <taxon>Eukaryota</taxon>
        <taxon>Viridiplantae</taxon>
        <taxon>Streptophyta</taxon>
        <taxon>Embryophyta</taxon>
        <taxon>Tracheophyta</taxon>
        <taxon>Spermatophyta</taxon>
        <taxon>Magnoliopsida</taxon>
        <taxon>eudicotyledons</taxon>
        <taxon>Gunneridae</taxon>
        <taxon>Pentapetalae</taxon>
        <taxon>asterids</taxon>
        <taxon>lamiids</taxon>
        <taxon>Boraginales</taxon>
        <taxon>Boraginaceae</taxon>
        <taxon>Boraginoideae</taxon>
        <taxon>Lithospermeae</taxon>
        <taxon>Lithospermum</taxon>
    </lineage>
</organism>
<evidence type="ECO:0000313" key="1">
    <source>
        <dbReference type="EMBL" id="GAA0142670.1"/>
    </source>
</evidence>
<accession>A0AAV3NXC1</accession>
<comment type="caution">
    <text evidence="1">The sequence shown here is derived from an EMBL/GenBank/DDBJ whole genome shotgun (WGS) entry which is preliminary data.</text>
</comment>
<keyword evidence="2" id="KW-1185">Reference proteome</keyword>
<sequence length="118" mass="13323">MLTLPWIKLNGPAIGNNFNPDLGRDQWIISVKTKNNIKIVHGSELPSSRSYYLHNPYQILNEDQNNSISKSFVEAFFTGVLLIKNQTRGCSGDNVIITDGLFTQVGNRCFPRLKNLKD</sequence>
<dbReference type="Proteomes" id="UP001454036">
    <property type="component" value="Unassembled WGS sequence"/>
</dbReference>